<name>A0A5C5G3Y1_9BASI</name>
<keyword evidence="2" id="KW-1185">Reference proteome</keyword>
<evidence type="ECO:0000313" key="1">
    <source>
        <dbReference type="EMBL" id="TNY23853.1"/>
    </source>
</evidence>
<reference evidence="1 2" key="1">
    <citation type="submission" date="2019-03" db="EMBL/GenBank/DDBJ databases">
        <title>Rhodosporidium diobovatum UCD-FST 08-225 genome sequencing, assembly, and annotation.</title>
        <authorList>
            <person name="Fakankun I.U."/>
            <person name="Fristensky B."/>
            <person name="Levin D.B."/>
        </authorList>
    </citation>
    <scope>NUCLEOTIDE SEQUENCE [LARGE SCALE GENOMIC DNA]</scope>
    <source>
        <strain evidence="1 2">UCD-FST 08-225</strain>
    </source>
</reference>
<comment type="caution">
    <text evidence="1">The sequence shown here is derived from an EMBL/GenBank/DDBJ whole genome shotgun (WGS) entry which is preliminary data.</text>
</comment>
<accession>A0A5C5G3Y1</accession>
<organism evidence="1 2">
    <name type="scientific">Rhodotorula diobovata</name>
    <dbReference type="NCBI Taxonomy" id="5288"/>
    <lineage>
        <taxon>Eukaryota</taxon>
        <taxon>Fungi</taxon>
        <taxon>Dikarya</taxon>
        <taxon>Basidiomycota</taxon>
        <taxon>Pucciniomycotina</taxon>
        <taxon>Microbotryomycetes</taxon>
        <taxon>Sporidiobolales</taxon>
        <taxon>Sporidiobolaceae</taxon>
        <taxon>Rhodotorula</taxon>
    </lineage>
</organism>
<evidence type="ECO:0000313" key="2">
    <source>
        <dbReference type="Proteomes" id="UP000311382"/>
    </source>
</evidence>
<gene>
    <name evidence="1" type="ORF">DMC30DRAFT_258636</name>
</gene>
<dbReference type="Proteomes" id="UP000311382">
    <property type="component" value="Unassembled WGS sequence"/>
</dbReference>
<sequence length="226" mass="23657">LPSPHAEGAVNPHASYFGAPSRQDALKVWGRGHGCGISDSRRPLTTALSSALLPGVTFEVTLDDMRVSFVAAVAALSSLAAALPSGLANRASGDVVIDDADSRIVYEGTWVHLKNQGSSVHGGTLSYSHDPYARLTLPYGTKYTGFTLTTGTKADRGTFGISVGPGLTYHGSAKGPCKTNCPENNLSVQFPRLIASEGESFVLFNADSPSAGTYIAFDSITLHTQL</sequence>
<proteinExistence type="predicted"/>
<feature type="non-terminal residue" evidence="1">
    <location>
        <position position="1"/>
    </location>
</feature>
<dbReference type="EMBL" id="SOZI01000007">
    <property type="protein sequence ID" value="TNY23853.1"/>
    <property type="molecule type" value="Genomic_DNA"/>
</dbReference>
<dbReference type="AlphaFoldDB" id="A0A5C5G3Y1"/>
<protein>
    <submittedName>
        <fullName evidence="1">Uncharacterized protein</fullName>
    </submittedName>
</protein>